<organism evidence="2 3">
    <name type="scientific">Bordetella genomosp. 1</name>
    <dbReference type="NCBI Taxonomy" id="1395607"/>
    <lineage>
        <taxon>Bacteria</taxon>
        <taxon>Pseudomonadati</taxon>
        <taxon>Pseudomonadota</taxon>
        <taxon>Betaproteobacteria</taxon>
        <taxon>Burkholderiales</taxon>
        <taxon>Alcaligenaceae</taxon>
        <taxon>Bordetella</taxon>
    </lineage>
</organism>
<evidence type="ECO:0000313" key="2">
    <source>
        <dbReference type="EMBL" id="OZI36389.1"/>
    </source>
</evidence>
<gene>
    <name evidence="2" type="ORF">CEG14_15435</name>
</gene>
<comment type="caution">
    <text evidence="2">The sequence shown here is derived from an EMBL/GenBank/DDBJ whole genome shotgun (WGS) entry which is preliminary data.</text>
</comment>
<evidence type="ECO:0000313" key="3">
    <source>
        <dbReference type="Proteomes" id="UP000217005"/>
    </source>
</evidence>
<name>A0A261SG39_9BORD</name>
<accession>A0A261SG39</accession>
<dbReference type="PROSITE" id="PS51257">
    <property type="entry name" value="PROKAR_LIPOPROTEIN"/>
    <property type="match status" value="1"/>
</dbReference>
<reference evidence="2 3" key="1">
    <citation type="submission" date="2017-05" db="EMBL/GenBank/DDBJ databases">
        <title>Complete and WGS of Bordetella genogroups.</title>
        <authorList>
            <person name="Spilker T."/>
            <person name="LiPuma J."/>
        </authorList>
    </citation>
    <scope>NUCLEOTIDE SEQUENCE [LARGE SCALE GENOMIC DNA]</scope>
    <source>
        <strain evidence="2 3">AU17610</strain>
    </source>
</reference>
<dbReference type="EMBL" id="NEVL01000003">
    <property type="protein sequence ID" value="OZI36389.1"/>
    <property type="molecule type" value="Genomic_DNA"/>
</dbReference>
<sequence length="102" mass="11056">MPARLALLLLPLALLTACASSGAVKQLDKDRYQVSYNAGMKPMTWVEIKNVARQQAENHCASMGLQYARPEVTSNKATGLLPKEAIITFSCDEPKAVPPKKG</sequence>
<protein>
    <recommendedName>
        <fullName evidence="4">Lipoprotein</fullName>
    </recommendedName>
</protein>
<dbReference type="OrthoDB" id="8637866at2"/>
<dbReference type="AlphaFoldDB" id="A0A261SG39"/>
<feature type="signal peptide" evidence="1">
    <location>
        <begin position="1"/>
        <end position="19"/>
    </location>
</feature>
<evidence type="ECO:0000256" key="1">
    <source>
        <dbReference type="SAM" id="SignalP"/>
    </source>
</evidence>
<evidence type="ECO:0008006" key="4">
    <source>
        <dbReference type="Google" id="ProtNLM"/>
    </source>
</evidence>
<dbReference type="Proteomes" id="UP000217005">
    <property type="component" value="Unassembled WGS sequence"/>
</dbReference>
<feature type="chain" id="PRO_5012107991" description="Lipoprotein" evidence="1">
    <location>
        <begin position="20"/>
        <end position="102"/>
    </location>
</feature>
<proteinExistence type="predicted"/>
<keyword evidence="1" id="KW-0732">Signal</keyword>
<dbReference type="RefSeq" id="WP_094827195.1">
    <property type="nucleotide sequence ID" value="NZ_NEVL01000003.1"/>
</dbReference>